<keyword evidence="3" id="KW-0479">Metal-binding</keyword>
<feature type="region of interest" description="Disordered" evidence="13">
    <location>
        <begin position="153"/>
        <end position="197"/>
    </location>
</feature>
<sequence length="269" mass="31339">MPTTCAVYHCPSPRGLTYHVFPSDPEQASRWAGNWTKRKVLNFRNARICSNHFKESDYKRDLRNELLGLPLRKIFTDPKSVVPTMNLSPVDQDSGDSDDGLDLDKYTKSVKKTLKRKSKGDSNRVKLHRYEEENPIVEIIEYKPNISDFHTQVEHTEEVESSNPSHGEKSRFYNQPNTSSESDWSDADSDSDSEVGREDFEDPFAVIERLKERLYAKNKRIQYLKRKLKYSKSDNNVQFVYVQDLTQIDDDKEKPIFKIMCDKKMKKGS</sequence>
<dbReference type="GO" id="GO:0043565">
    <property type="term" value="F:sequence-specific DNA binding"/>
    <property type="evidence" value="ECO:0007669"/>
    <property type="project" value="InterPro"/>
</dbReference>
<dbReference type="InterPro" id="IPR038441">
    <property type="entry name" value="THAP_Znf_sf"/>
</dbReference>
<evidence type="ECO:0000256" key="8">
    <source>
        <dbReference type="ARBA" id="ARBA00023125"/>
    </source>
</evidence>
<evidence type="ECO:0000256" key="2">
    <source>
        <dbReference type="ARBA" id="ARBA00006177"/>
    </source>
</evidence>
<evidence type="ECO:0000256" key="6">
    <source>
        <dbReference type="ARBA" id="ARBA00023015"/>
    </source>
</evidence>
<keyword evidence="8 12" id="KW-0238">DNA-binding</keyword>
<comment type="subcellular location">
    <subcellularLocation>
        <location evidence="1">Nucleus</location>
        <location evidence="1">Nucleoplasm</location>
    </subcellularLocation>
</comment>
<dbReference type="InterPro" id="IPR006612">
    <property type="entry name" value="THAP_Znf"/>
</dbReference>
<dbReference type="GO" id="GO:0005654">
    <property type="term" value="C:nucleoplasm"/>
    <property type="evidence" value="ECO:0007669"/>
    <property type="project" value="UniProtKB-SubCell"/>
</dbReference>
<protein>
    <recommendedName>
        <fullName evidence="14">THAP-type domain-containing protein</fullName>
    </recommendedName>
</protein>
<feature type="domain" description="THAP-type" evidence="14">
    <location>
        <begin position="1"/>
        <end position="86"/>
    </location>
</feature>
<dbReference type="InterPro" id="IPR026516">
    <property type="entry name" value="THAP1/10"/>
</dbReference>
<evidence type="ECO:0000256" key="11">
    <source>
        <dbReference type="ARBA" id="ARBA00023306"/>
    </source>
</evidence>
<dbReference type="GO" id="GO:0008270">
    <property type="term" value="F:zinc ion binding"/>
    <property type="evidence" value="ECO:0007669"/>
    <property type="project" value="UniProtKB-KW"/>
</dbReference>
<evidence type="ECO:0000256" key="12">
    <source>
        <dbReference type="PROSITE-ProRule" id="PRU00309"/>
    </source>
</evidence>
<dbReference type="PROSITE" id="PS50950">
    <property type="entry name" value="ZF_THAP"/>
    <property type="match status" value="1"/>
</dbReference>
<evidence type="ECO:0000256" key="7">
    <source>
        <dbReference type="ARBA" id="ARBA00023054"/>
    </source>
</evidence>
<dbReference type="Pfam" id="PF05485">
    <property type="entry name" value="THAP"/>
    <property type="match status" value="1"/>
</dbReference>
<comment type="similarity">
    <text evidence="2">Belongs to the THAP1 family.</text>
</comment>
<name>A0A0K2VAF1_LEPSM</name>
<evidence type="ECO:0000259" key="14">
    <source>
        <dbReference type="PROSITE" id="PS50950"/>
    </source>
</evidence>
<reference evidence="15" key="1">
    <citation type="submission" date="2014-05" db="EMBL/GenBank/DDBJ databases">
        <authorList>
            <person name="Chronopoulou M."/>
        </authorList>
    </citation>
    <scope>NUCLEOTIDE SEQUENCE</scope>
    <source>
        <tissue evidence="15">Whole organism</tissue>
    </source>
</reference>
<keyword evidence="5" id="KW-0862">Zinc</keyword>
<accession>A0A0K2VAF1</accession>
<dbReference type="SUPFAM" id="SSF57716">
    <property type="entry name" value="Glucocorticoid receptor-like (DNA-binding domain)"/>
    <property type="match status" value="1"/>
</dbReference>
<feature type="region of interest" description="Disordered" evidence="13">
    <location>
        <begin position="82"/>
        <end position="104"/>
    </location>
</feature>
<evidence type="ECO:0000256" key="5">
    <source>
        <dbReference type="ARBA" id="ARBA00022833"/>
    </source>
</evidence>
<dbReference type="PANTHER" id="PTHR46600:SF1">
    <property type="entry name" value="THAP DOMAIN-CONTAINING PROTEIN 1"/>
    <property type="match status" value="1"/>
</dbReference>
<dbReference type="Gene3D" id="6.20.210.20">
    <property type="entry name" value="THAP domain"/>
    <property type="match status" value="1"/>
</dbReference>
<evidence type="ECO:0000256" key="4">
    <source>
        <dbReference type="ARBA" id="ARBA00022771"/>
    </source>
</evidence>
<keyword evidence="9" id="KW-0804">Transcription</keyword>
<keyword evidence="4 12" id="KW-0863">Zinc-finger</keyword>
<proteinExistence type="inferred from homology"/>
<evidence type="ECO:0000256" key="9">
    <source>
        <dbReference type="ARBA" id="ARBA00023163"/>
    </source>
</evidence>
<dbReference type="EMBL" id="HACA01029520">
    <property type="protein sequence ID" value="CDW46881.1"/>
    <property type="molecule type" value="Transcribed_RNA"/>
</dbReference>
<evidence type="ECO:0000256" key="13">
    <source>
        <dbReference type="SAM" id="MobiDB-lite"/>
    </source>
</evidence>
<keyword evidence="11" id="KW-0131">Cell cycle</keyword>
<evidence type="ECO:0000256" key="1">
    <source>
        <dbReference type="ARBA" id="ARBA00004642"/>
    </source>
</evidence>
<keyword evidence="6" id="KW-0805">Transcription regulation</keyword>
<organism evidence="15">
    <name type="scientific">Lepeophtheirus salmonis</name>
    <name type="common">Salmon louse</name>
    <name type="synonym">Caligus salmonis</name>
    <dbReference type="NCBI Taxonomy" id="72036"/>
    <lineage>
        <taxon>Eukaryota</taxon>
        <taxon>Metazoa</taxon>
        <taxon>Ecdysozoa</taxon>
        <taxon>Arthropoda</taxon>
        <taxon>Crustacea</taxon>
        <taxon>Multicrustacea</taxon>
        <taxon>Hexanauplia</taxon>
        <taxon>Copepoda</taxon>
        <taxon>Siphonostomatoida</taxon>
        <taxon>Caligidae</taxon>
        <taxon>Lepeophtheirus</taxon>
    </lineage>
</organism>
<feature type="compositionally biased region" description="Acidic residues" evidence="13">
    <location>
        <begin position="183"/>
        <end position="193"/>
    </location>
</feature>
<evidence type="ECO:0000256" key="3">
    <source>
        <dbReference type="ARBA" id="ARBA00022723"/>
    </source>
</evidence>
<keyword evidence="7" id="KW-0175">Coiled coil</keyword>
<dbReference type="AlphaFoldDB" id="A0A0K2VAF1"/>
<dbReference type="PANTHER" id="PTHR46600">
    <property type="entry name" value="THAP DOMAIN-CONTAINING"/>
    <property type="match status" value="1"/>
</dbReference>
<keyword evidence="10" id="KW-0539">Nucleus</keyword>
<dbReference type="OrthoDB" id="6380655at2759"/>
<dbReference type="SMART" id="SM00980">
    <property type="entry name" value="THAP"/>
    <property type="match status" value="1"/>
</dbReference>
<evidence type="ECO:0000256" key="10">
    <source>
        <dbReference type="ARBA" id="ARBA00023242"/>
    </source>
</evidence>
<evidence type="ECO:0000313" key="15">
    <source>
        <dbReference type="EMBL" id="CDW46881.1"/>
    </source>
</evidence>